<dbReference type="Proteomes" id="UP000250028">
    <property type="component" value="Unassembled WGS sequence"/>
</dbReference>
<dbReference type="AlphaFoldDB" id="A0A2Y9BLN9"/>
<proteinExistence type="predicted"/>
<evidence type="ECO:0000256" key="1">
    <source>
        <dbReference type="SAM" id="MobiDB-lite"/>
    </source>
</evidence>
<dbReference type="Pfam" id="PF21983">
    <property type="entry name" value="NikA-like"/>
    <property type="match status" value="1"/>
</dbReference>
<reference evidence="2" key="1">
    <citation type="submission" date="2016-10" db="EMBL/GenBank/DDBJ databases">
        <authorList>
            <person name="Cai Z."/>
        </authorList>
    </citation>
    <scope>NUCLEOTIDE SEQUENCE [LARGE SCALE GENOMIC DNA]</scope>
    <source>
        <strain evidence="2">DSM 22951</strain>
    </source>
</reference>
<name>A0A2Y9BLN9_9MICO</name>
<dbReference type="EMBL" id="UESZ01000003">
    <property type="protein sequence ID" value="SSA59069.1"/>
    <property type="molecule type" value="Genomic_DNA"/>
</dbReference>
<sequence>MDGEQVSGRRFGRRRRANAAGGRQHQHQVKVTPEEEALLLQRALAQGVTVPRLLVESALAAERGETVTERRNAAAELFGVHRLLGTIANNVNQMAKATNATGEVQRELSGAMAAVRRVADRIDAVLDELVR</sequence>
<organism evidence="2 4">
    <name type="scientific">Branchiibius hedensis</name>
    <dbReference type="NCBI Taxonomy" id="672460"/>
    <lineage>
        <taxon>Bacteria</taxon>
        <taxon>Bacillati</taxon>
        <taxon>Actinomycetota</taxon>
        <taxon>Actinomycetes</taxon>
        <taxon>Micrococcales</taxon>
        <taxon>Dermacoccaceae</taxon>
        <taxon>Branchiibius</taxon>
    </lineage>
</organism>
<evidence type="ECO:0000313" key="2">
    <source>
        <dbReference type="EMBL" id="SSA59069.1"/>
    </source>
</evidence>
<evidence type="ECO:0000313" key="3">
    <source>
        <dbReference type="EMBL" id="SSA59120.1"/>
    </source>
</evidence>
<feature type="region of interest" description="Disordered" evidence="1">
    <location>
        <begin position="1"/>
        <end position="31"/>
    </location>
</feature>
<accession>A0A2Y9BLN9</accession>
<reference evidence="4" key="2">
    <citation type="submission" date="2016-10" db="EMBL/GenBank/DDBJ databases">
        <authorList>
            <person name="Varghese N."/>
            <person name="Submissions S."/>
        </authorList>
    </citation>
    <scope>NUCLEOTIDE SEQUENCE [LARGE SCALE GENOMIC DNA]</scope>
    <source>
        <strain evidence="4">DSM 22951</strain>
    </source>
</reference>
<dbReference type="EMBL" id="UESZ01000003">
    <property type="protein sequence ID" value="SSA59120.1"/>
    <property type="molecule type" value="Genomic_DNA"/>
</dbReference>
<evidence type="ECO:0000313" key="4">
    <source>
        <dbReference type="Proteomes" id="UP000250028"/>
    </source>
</evidence>
<protein>
    <submittedName>
        <fullName evidence="2">Mobilisation protein (MobC)</fullName>
    </submittedName>
</protein>
<dbReference type="InterPro" id="IPR053842">
    <property type="entry name" value="NikA-like"/>
</dbReference>
<keyword evidence="4" id="KW-1185">Reference proteome</keyword>
<dbReference type="OrthoDB" id="3636113at2"/>
<gene>
    <name evidence="2" type="ORF">SAMN04489750_3883</name>
    <name evidence="3" type="ORF">SAMN04489750_3935</name>
</gene>